<dbReference type="OrthoDB" id="9811589at2"/>
<reference evidence="2 4" key="2">
    <citation type="journal article" date="2019" name="Science, e1252229">
        <title>Invertible promoters mediate bacterial phase variation, antibiotic resistance, and host adaptation in the gut.</title>
        <authorList>
            <person name="Jiang X."/>
            <person name="Hall A.B."/>
            <person name="Arthur T.D."/>
            <person name="Plichta D.R."/>
            <person name="Covington C.T."/>
            <person name="Poyet M."/>
            <person name="Crothers J."/>
            <person name="Moses P.L."/>
            <person name="Tolonen A.C."/>
            <person name="Vlamakis H."/>
            <person name="Alm E.J."/>
            <person name="Xavier R.J."/>
        </authorList>
    </citation>
    <scope>NUCLEOTIDE SEQUENCE [LARGE SCALE GENOMIC DNA]</scope>
    <source>
        <strain evidence="4">bf_0095</strain>
        <strain evidence="2">Bf_0095</strain>
    </source>
</reference>
<name>A0A415NE43_9BACE</name>
<evidence type="ECO:0000313" key="2">
    <source>
        <dbReference type="EMBL" id="RYT76084.1"/>
    </source>
</evidence>
<comment type="caution">
    <text evidence="1">The sequence shown here is derived from an EMBL/GenBank/DDBJ whole genome shotgun (WGS) entry which is preliminary data.</text>
</comment>
<reference evidence="1 3" key="1">
    <citation type="submission" date="2018-08" db="EMBL/GenBank/DDBJ databases">
        <title>A genome reference for cultivated species of the human gut microbiota.</title>
        <authorList>
            <person name="Zou Y."/>
            <person name="Xue W."/>
            <person name="Luo G."/>
        </authorList>
    </citation>
    <scope>NUCLEOTIDE SEQUENCE [LARGE SCALE GENOMIC DNA]</scope>
    <source>
        <strain evidence="1 3">AF36-16BH</strain>
    </source>
</reference>
<evidence type="ECO:0000313" key="3">
    <source>
        <dbReference type="Proteomes" id="UP000285013"/>
    </source>
</evidence>
<dbReference type="Proteomes" id="UP000291191">
    <property type="component" value="Unassembled WGS sequence"/>
</dbReference>
<proteinExistence type="predicted"/>
<keyword evidence="4" id="KW-1185">Reference proteome</keyword>
<protein>
    <submittedName>
        <fullName evidence="1">Class I SAM-dependent methyltransferase</fullName>
    </submittedName>
</protein>
<accession>A0A415NE43</accession>
<dbReference type="GO" id="GO:0032259">
    <property type="term" value="P:methylation"/>
    <property type="evidence" value="ECO:0007669"/>
    <property type="project" value="UniProtKB-KW"/>
</dbReference>
<dbReference type="Proteomes" id="UP000285013">
    <property type="component" value="Unassembled WGS sequence"/>
</dbReference>
<sequence>MRIIDHKPVLFEKSAHNIWTDPYIQQQILKDHLDPQSDGASRKRESVLKIVDFILQHTKPQSHLLDLGCGPGLYTSLLADKDYMVTGIDFNKASIEYAIGKREEINYILGDYINNYPMGKYDAITMIYCDMGTHPDSDRDRLLDNIYFSLTDGGILIFDVFSEGIIDDRQESRDWKYAPCGGFWNESEYLLLSQTFHYPENKVFAYQYNLILEDTAKHFIIWERYYSEEEITSILKKVGFRKITLSIYNGLFSQAEIANIIVRQRNFFKTTCAAAFLRTLATDAQIDVLGITILV</sequence>
<dbReference type="CDD" id="cd02440">
    <property type="entry name" value="AdoMet_MTases"/>
    <property type="match status" value="1"/>
</dbReference>
<organism evidence="1 3">
    <name type="scientific">Bacteroides intestinalis</name>
    <dbReference type="NCBI Taxonomy" id="329854"/>
    <lineage>
        <taxon>Bacteria</taxon>
        <taxon>Pseudomonadati</taxon>
        <taxon>Bacteroidota</taxon>
        <taxon>Bacteroidia</taxon>
        <taxon>Bacteroidales</taxon>
        <taxon>Bacteroidaceae</taxon>
        <taxon>Bacteroides</taxon>
    </lineage>
</organism>
<evidence type="ECO:0000313" key="1">
    <source>
        <dbReference type="EMBL" id="RHL95746.1"/>
    </source>
</evidence>
<dbReference type="Pfam" id="PF13489">
    <property type="entry name" value="Methyltransf_23"/>
    <property type="match status" value="1"/>
</dbReference>
<dbReference type="EMBL" id="QRPE01000002">
    <property type="protein sequence ID" value="RHL95746.1"/>
    <property type="molecule type" value="Genomic_DNA"/>
</dbReference>
<dbReference type="Gene3D" id="3.40.50.150">
    <property type="entry name" value="Vaccinia Virus protein VP39"/>
    <property type="match status" value="1"/>
</dbReference>
<gene>
    <name evidence="1" type="ORF">DWZ95_02615</name>
    <name evidence="2" type="ORF">EAJ06_21310</name>
</gene>
<dbReference type="AlphaFoldDB" id="A0A415NE43"/>
<keyword evidence="1" id="KW-0808">Transferase</keyword>
<keyword evidence="1" id="KW-0489">Methyltransferase</keyword>
<evidence type="ECO:0000313" key="4">
    <source>
        <dbReference type="Proteomes" id="UP000291191"/>
    </source>
</evidence>
<dbReference type="SUPFAM" id="SSF53335">
    <property type="entry name" value="S-adenosyl-L-methionine-dependent methyltransferases"/>
    <property type="match status" value="1"/>
</dbReference>
<dbReference type="InterPro" id="IPR029063">
    <property type="entry name" value="SAM-dependent_MTases_sf"/>
</dbReference>
<dbReference type="PANTHER" id="PTHR43861">
    <property type="entry name" value="TRANS-ACONITATE 2-METHYLTRANSFERASE-RELATED"/>
    <property type="match status" value="1"/>
</dbReference>
<dbReference type="EMBL" id="RCXO01000039">
    <property type="protein sequence ID" value="RYT76084.1"/>
    <property type="molecule type" value="Genomic_DNA"/>
</dbReference>
<dbReference type="GO" id="GO:0008168">
    <property type="term" value="F:methyltransferase activity"/>
    <property type="evidence" value="ECO:0007669"/>
    <property type="project" value="UniProtKB-KW"/>
</dbReference>